<evidence type="ECO:0000313" key="11">
    <source>
        <dbReference type="Proteomes" id="UP000176421"/>
    </source>
</evidence>
<evidence type="ECO:0000256" key="7">
    <source>
        <dbReference type="ARBA" id="ARBA00023136"/>
    </source>
</evidence>
<dbReference type="InterPro" id="IPR003004">
    <property type="entry name" value="GspF/PilC"/>
</dbReference>
<dbReference type="EMBL" id="MHOS01000015">
    <property type="protein sequence ID" value="OGZ69006.1"/>
    <property type="molecule type" value="Genomic_DNA"/>
</dbReference>
<name>A0A1G2I2I2_9BACT</name>
<comment type="caution">
    <text evidence="10">The sequence shown here is derived from an EMBL/GenBank/DDBJ whole genome shotgun (WGS) entry which is preliminary data.</text>
</comment>
<dbReference type="InterPro" id="IPR018076">
    <property type="entry name" value="T2SS_GspF_dom"/>
</dbReference>
<keyword evidence="7 8" id="KW-0472">Membrane</keyword>
<accession>A0A1G2I2I2</accession>
<protein>
    <recommendedName>
        <fullName evidence="9">Type II secretion system protein GspF domain-containing protein</fullName>
    </recommendedName>
</protein>
<dbReference type="Gene3D" id="1.20.81.30">
    <property type="entry name" value="Type II secretion system (T2SS), domain F"/>
    <property type="match status" value="2"/>
</dbReference>
<keyword evidence="4" id="KW-0997">Cell inner membrane</keyword>
<dbReference type="PANTHER" id="PTHR30012">
    <property type="entry name" value="GENERAL SECRETION PATHWAY PROTEIN"/>
    <property type="match status" value="1"/>
</dbReference>
<proteinExistence type="inferred from homology"/>
<evidence type="ECO:0000313" key="10">
    <source>
        <dbReference type="EMBL" id="OGZ69006.1"/>
    </source>
</evidence>
<feature type="transmembrane region" description="Helical" evidence="8">
    <location>
        <begin position="223"/>
        <end position="241"/>
    </location>
</feature>
<evidence type="ECO:0000256" key="5">
    <source>
        <dbReference type="ARBA" id="ARBA00022692"/>
    </source>
</evidence>
<keyword evidence="3" id="KW-1003">Cell membrane</keyword>
<dbReference type="PRINTS" id="PR00812">
    <property type="entry name" value="BCTERIALGSPF"/>
</dbReference>
<gene>
    <name evidence="10" type="ORF">A3D35_02610</name>
</gene>
<dbReference type="Proteomes" id="UP000176421">
    <property type="component" value="Unassembled WGS sequence"/>
</dbReference>
<feature type="domain" description="Type II secretion system protein GspF" evidence="9">
    <location>
        <begin position="70"/>
        <end position="192"/>
    </location>
</feature>
<dbReference type="GO" id="GO:0005886">
    <property type="term" value="C:plasma membrane"/>
    <property type="evidence" value="ECO:0007669"/>
    <property type="project" value="UniProtKB-SubCell"/>
</dbReference>
<feature type="non-terminal residue" evidence="10">
    <location>
        <position position="305"/>
    </location>
</feature>
<dbReference type="STRING" id="1802206.A3D35_02610"/>
<evidence type="ECO:0000259" key="9">
    <source>
        <dbReference type="Pfam" id="PF00482"/>
    </source>
</evidence>
<feature type="transmembrane region" description="Helical" evidence="8">
    <location>
        <begin position="170"/>
        <end position="191"/>
    </location>
</feature>
<evidence type="ECO:0000256" key="6">
    <source>
        <dbReference type="ARBA" id="ARBA00022989"/>
    </source>
</evidence>
<keyword evidence="5 8" id="KW-0812">Transmembrane</keyword>
<sequence length="305" mass="33732">MANYFYVAKSFDGETKTGNTEALNERELAQSLKSRGLVLIKTVLKEEKKNWLNFSIGGHRVSLTDKIMITKNLGVMFSAGLSLVKSFDILASQARSKELKSALLNIKDRVSKGENFSDTLASYPHIFSDLFVNMVKVGEESGTLDEVFQVLSLQLQKEHELRSKIRNAMAYPMIIVLVMIAVGIVIVTFVLPNLNVFFSSLSVEIPIYTKIVLAVGAFLAKNWYLMIVGPIIFFGGIYLILRTKGGKNAADALFLKIPIISPIIKKNNSAMLIRSLSSLVAASVPLITSLEITAKTMGNHYYKEA</sequence>
<comment type="similarity">
    <text evidence="2">Belongs to the GSP F family.</text>
</comment>
<evidence type="ECO:0000256" key="8">
    <source>
        <dbReference type="SAM" id="Phobius"/>
    </source>
</evidence>
<keyword evidence="6 8" id="KW-1133">Transmembrane helix</keyword>
<evidence type="ECO:0000256" key="2">
    <source>
        <dbReference type="ARBA" id="ARBA00005745"/>
    </source>
</evidence>
<dbReference type="InterPro" id="IPR042094">
    <property type="entry name" value="T2SS_GspF_sf"/>
</dbReference>
<comment type="subcellular location">
    <subcellularLocation>
        <location evidence="1">Cell inner membrane</location>
        <topology evidence="1">Multi-pass membrane protein</topology>
    </subcellularLocation>
</comment>
<evidence type="ECO:0000256" key="4">
    <source>
        <dbReference type="ARBA" id="ARBA00022519"/>
    </source>
</evidence>
<reference evidence="10 11" key="1">
    <citation type="journal article" date="2016" name="Nat. Commun.">
        <title>Thousands of microbial genomes shed light on interconnected biogeochemical processes in an aquifer system.</title>
        <authorList>
            <person name="Anantharaman K."/>
            <person name="Brown C.T."/>
            <person name="Hug L.A."/>
            <person name="Sharon I."/>
            <person name="Castelle C.J."/>
            <person name="Probst A.J."/>
            <person name="Thomas B.C."/>
            <person name="Singh A."/>
            <person name="Wilkins M.J."/>
            <person name="Karaoz U."/>
            <person name="Brodie E.L."/>
            <person name="Williams K.H."/>
            <person name="Hubbard S.S."/>
            <person name="Banfield J.F."/>
        </authorList>
    </citation>
    <scope>NUCLEOTIDE SEQUENCE [LARGE SCALE GENOMIC DNA]</scope>
</reference>
<evidence type="ECO:0000256" key="3">
    <source>
        <dbReference type="ARBA" id="ARBA00022475"/>
    </source>
</evidence>
<dbReference type="PANTHER" id="PTHR30012:SF0">
    <property type="entry name" value="TYPE II SECRETION SYSTEM PROTEIN F-RELATED"/>
    <property type="match status" value="1"/>
</dbReference>
<dbReference type="AlphaFoldDB" id="A0A1G2I2I2"/>
<organism evidence="10 11">
    <name type="scientific">Candidatus Staskawiczbacteria bacterium RIFCSPHIGHO2_02_FULL_34_9</name>
    <dbReference type="NCBI Taxonomy" id="1802206"/>
    <lineage>
        <taxon>Bacteria</taxon>
        <taxon>Candidatus Staskawicziibacteriota</taxon>
    </lineage>
</organism>
<dbReference type="Pfam" id="PF00482">
    <property type="entry name" value="T2SSF"/>
    <property type="match status" value="1"/>
</dbReference>
<dbReference type="FunFam" id="1.20.81.30:FF:000001">
    <property type="entry name" value="Type II secretion system protein F"/>
    <property type="match status" value="1"/>
</dbReference>
<evidence type="ECO:0000256" key="1">
    <source>
        <dbReference type="ARBA" id="ARBA00004429"/>
    </source>
</evidence>